<evidence type="ECO:0000256" key="16">
    <source>
        <dbReference type="ARBA" id="ARBA00071870"/>
    </source>
</evidence>
<protein>
    <recommendedName>
        <fullName evidence="16 18">Prepilin leader peptidase/N-methyltransferase</fullName>
        <ecNumber evidence="18">2.1.1.-</ecNumber>
        <ecNumber evidence="15 18">3.4.23.43</ecNumber>
    </recommendedName>
</protein>
<evidence type="ECO:0000256" key="10">
    <source>
        <dbReference type="ARBA" id="ARBA00022801"/>
    </source>
</evidence>
<dbReference type="GO" id="GO:0008168">
    <property type="term" value="F:methyltransferase activity"/>
    <property type="evidence" value="ECO:0007669"/>
    <property type="project" value="UniProtKB-KW"/>
</dbReference>
<feature type="transmembrane region" description="Helical" evidence="19">
    <location>
        <begin position="142"/>
        <end position="160"/>
    </location>
</feature>
<gene>
    <name evidence="22" type="ORF">COA71_10580</name>
</gene>
<evidence type="ECO:0000256" key="12">
    <source>
        <dbReference type="ARBA" id="ARBA00023136"/>
    </source>
</evidence>
<keyword evidence="10 18" id="KW-0378">Hydrolase</keyword>
<keyword evidence="4" id="KW-0997">Cell inner membrane</keyword>
<evidence type="ECO:0000256" key="3">
    <source>
        <dbReference type="ARBA" id="ARBA00022475"/>
    </source>
</evidence>
<dbReference type="InterPro" id="IPR010627">
    <property type="entry name" value="Prepilin_pept_A24_N"/>
</dbReference>
<evidence type="ECO:0000259" key="20">
    <source>
        <dbReference type="Pfam" id="PF01478"/>
    </source>
</evidence>
<evidence type="ECO:0000256" key="19">
    <source>
        <dbReference type="SAM" id="Phobius"/>
    </source>
</evidence>
<keyword evidence="9 18" id="KW-0812">Transmembrane</keyword>
<evidence type="ECO:0000256" key="5">
    <source>
        <dbReference type="ARBA" id="ARBA00022603"/>
    </source>
</evidence>
<dbReference type="AlphaFoldDB" id="A0A2A5CAZ3"/>
<keyword evidence="8" id="KW-0949">S-adenosyl-L-methionine</keyword>
<keyword evidence="3" id="KW-1003">Cell membrane</keyword>
<dbReference type="Pfam" id="PF01478">
    <property type="entry name" value="Peptidase_A24"/>
    <property type="match status" value="1"/>
</dbReference>
<accession>A0A2A5CAZ3</accession>
<keyword evidence="6 18" id="KW-0645">Protease</keyword>
<evidence type="ECO:0000256" key="17">
    <source>
        <dbReference type="RuleBase" id="RU003793"/>
    </source>
</evidence>
<feature type="transmembrane region" description="Helical" evidence="19">
    <location>
        <begin position="12"/>
        <end position="34"/>
    </location>
</feature>
<proteinExistence type="inferred from homology"/>
<dbReference type="PANTHER" id="PTHR30487:SF0">
    <property type="entry name" value="PREPILIN LEADER PEPTIDASE_N-METHYLTRANSFERASE-RELATED"/>
    <property type="match status" value="1"/>
</dbReference>
<feature type="transmembrane region" description="Helical" evidence="19">
    <location>
        <begin position="181"/>
        <end position="212"/>
    </location>
</feature>
<evidence type="ECO:0000256" key="4">
    <source>
        <dbReference type="ARBA" id="ARBA00022519"/>
    </source>
</evidence>
<dbReference type="FunFam" id="1.20.120.1220:FF:000001">
    <property type="entry name" value="Type 4 prepilin-like proteins leader peptide-processing enzyme"/>
    <property type="match status" value="1"/>
</dbReference>
<comment type="subcellular location">
    <subcellularLocation>
        <location evidence="1">Cell inner membrane</location>
        <topology evidence="1">Multi-pass membrane protein</topology>
    </subcellularLocation>
    <subcellularLocation>
        <location evidence="18">Cell membrane</location>
        <topology evidence="18">Multi-pass membrane protein</topology>
    </subcellularLocation>
</comment>
<dbReference type="EC" id="3.4.23.43" evidence="15 18"/>
<dbReference type="InterPro" id="IPR050882">
    <property type="entry name" value="Prepilin_peptidase/N-MTase"/>
</dbReference>
<evidence type="ECO:0000259" key="21">
    <source>
        <dbReference type="Pfam" id="PF06750"/>
    </source>
</evidence>
<dbReference type="EC" id="2.1.1.-" evidence="18"/>
<dbReference type="GO" id="GO:0032259">
    <property type="term" value="P:methylation"/>
    <property type="evidence" value="ECO:0007669"/>
    <property type="project" value="UniProtKB-KW"/>
</dbReference>
<evidence type="ECO:0000256" key="14">
    <source>
        <dbReference type="ARBA" id="ARBA00050401"/>
    </source>
</evidence>
<comment type="similarity">
    <text evidence="2 17">Belongs to the peptidase A24 family.</text>
</comment>
<dbReference type="Pfam" id="PF06750">
    <property type="entry name" value="A24_N_bact"/>
    <property type="match status" value="1"/>
</dbReference>
<sequence length="300" mass="33327">MAIATFFATFPIAFLCFALLLGLIIGSFLNVVIYRLPVMMQHEWAEQCYEFLELENSKKDSKEDNKKQAGDFSGFNLSSPGSHCPNCKHEISALENIPVLSYLLQGGKCKNCKNSISLRYPIIESACGIFTVLIASQYGFSWLTLAILILTWSLIVLTMIDYDHQLLPDDITMPILWLGLLINYFELITTLEAAVLGAIAGYLILWTVYWLFKLLTGKEGMGHGDFKLLAALGAWMGWQALPQIILLSSLIGALLGIGLIIIKGRDKNIPIPFGPYLAGAGFVSLLWNDELSQLYTAIFM</sequence>
<feature type="transmembrane region" description="Helical" evidence="19">
    <location>
        <begin position="240"/>
        <end position="262"/>
    </location>
</feature>
<feature type="domain" description="Prepilin type IV endopeptidase peptidase" evidence="20">
    <location>
        <begin position="148"/>
        <end position="257"/>
    </location>
</feature>
<dbReference type="Gene3D" id="1.20.120.1220">
    <property type="match status" value="1"/>
</dbReference>
<dbReference type="EMBL" id="NVWI01000008">
    <property type="protein sequence ID" value="PCJ40678.1"/>
    <property type="molecule type" value="Genomic_DNA"/>
</dbReference>
<keyword evidence="5 18" id="KW-0489">Methyltransferase</keyword>
<dbReference type="GO" id="GO:0006465">
    <property type="term" value="P:signal peptide processing"/>
    <property type="evidence" value="ECO:0007669"/>
    <property type="project" value="TreeGrafter"/>
</dbReference>
<keyword evidence="12 19" id="KW-0472">Membrane</keyword>
<reference evidence="23" key="1">
    <citation type="submission" date="2017-08" db="EMBL/GenBank/DDBJ databases">
        <title>A dynamic microbial community with high functional redundancy inhabits the cold, oxic subseafloor aquifer.</title>
        <authorList>
            <person name="Tully B.J."/>
            <person name="Wheat C.G."/>
            <person name="Glazer B.T."/>
            <person name="Huber J.A."/>
        </authorList>
    </citation>
    <scope>NUCLEOTIDE SEQUENCE [LARGE SCALE GENOMIC DNA]</scope>
</reference>
<feature type="transmembrane region" description="Helical" evidence="19">
    <location>
        <begin position="269"/>
        <end position="287"/>
    </location>
</feature>
<dbReference type="GO" id="GO:0005886">
    <property type="term" value="C:plasma membrane"/>
    <property type="evidence" value="ECO:0007669"/>
    <property type="project" value="UniProtKB-SubCell"/>
</dbReference>
<comment type="catalytic activity">
    <reaction evidence="14 18">
        <text>Typically cleaves a -Gly-|-Phe- bond to release an N-terminal, basic peptide of 5-8 residues from type IV prepilin, and then N-methylates the new N-terminal amino group, the methyl donor being S-adenosyl-L-methionine.</text>
        <dbReference type="EC" id="3.4.23.43"/>
    </reaction>
</comment>
<keyword evidence="13 18" id="KW-0511">Multifunctional enzyme</keyword>
<dbReference type="Proteomes" id="UP000228987">
    <property type="component" value="Unassembled WGS sequence"/>
</dbReference>
<dbReference type="PANTHER" id="PTHR30487">
    <property type="entry name" value="TYPE 4 PREPILIN-LIKE PROTEINS LEADER PEPTIDE-PROCESSING ENZYME"/>
    <property type="match status" value="1"/>
</dbReference>
<feature type="domain" description="Prepilin peptidase A24 N-terminal" evidence="21">
    <location>
        <begin position="20"/>
        <end position="137"/>
    </location>
</feature>
<name>A0A2A5CAZ3_9GAMM</name>
<keyword evidence="7 18" id="KW-0808">Transferase</keyword>
<evidence type="ECO:0000256" key="7">
    <source>
        <dbReference type="ARBA" id="ARBA00022679"/>
    </source>
</evidence>
<evidence type="ECO:0000256" key="18">
    <source>
        <dbReference type="RuleBase" id="RU003794"/>
    </source>
</evidence>
<evidence type="ECO:0000256" key="13">
    <source>
        <dbReference type="ARBA" id="ARBA00023268"/>
    </source>
</evidence>
<dbReference type="PRINTS" id="PR00864">
    <property type="entry name" value="PREPILNPTASE"/>
</dbReference>
<evidence type="ECO:0000256" key="2">
    <source>
        <dbReference type="ARBA" id="ARBA00005801"/>
    </source>
</evidence>
<evidence type="ECO:0000256" key="6">
    <source>
        <dbReference type="ARBA" id="ARBA00022670"/>
    </source>
</evidence>
<dbReference type="GO" id="GO:0004190">
    <property type="term" value="F:aspartic-type endopeptidase activity"/>
    <property type="evidence" value="ECO:0007669"/>
    <property type="project" value="UniProtKB-EC"/>
</dbReference>
<dbReference type="InterPro" id="IPR000045">
    <property type="entry name" value="Prepilin_IV_endopep_pep"/>
</dbReference>
<comment type="function">
    <text evidence="18">Plays an essential role in type IV pili and type II pseudopili formation by proteolytically removing the leader sequence from substrate proteins and subsequently monomethylating the alpha-amino group of the newly exposed N-terminal phenylalanine.</text>
</comment>
<evidence type="ECO:0000256" key="15">
    <source>
        <dbReference type="ARBA" id="ARBA00067082"/>
    </source>
</evidence>
<organism evidence="22 23">
    <name type="scientific">SAR86 cluster bacterium</name>
    <dbReference type="NCBI Taxonomy" id="2030880"/>
    <lineage>
        <taxon>Bacteria</taxon>
        <taxon>Pseudomonadati</taxon>
        <taxon>Pseudomonadota</taxon>
        <taxon>Gammaproteobacteria</taxon>
        <taxon>SAR86 cluster</taxon>
    </lineage>
</organism>
<comment type="caution">
    <text evidence="22">The sequence shown here is derived from an EMBL/GenBank/DDBJ whole genome shotgun (WGS) entry which is preliminary data.</text>
</comment>
<evidence type="ECO:0000256" key="1">
    <source>
        <dbReference type="ARBA" id="ARBA00004429"/>
    </source>
</evidence>
<evidence type="ECO:0000313" key="22">
    <source>
        <dbReference type="EMBL" id="PCJ40678.1"/>
    </source>
</evidence>
<keyword evidence="11 19" id="KW-1133">Transmembrane helix</keyword>
<evidence type="ECO:0000256" key="9">
    <source>
        <dbReference type="ARBA" id="ARBA00022692"/>
    </source>
</evidence>
<evidence type="ECO:0000256" key="11">
    <source>
        <dbReference type="ARBA" id="ARBA00022989"/>
    </source>
</evidence>
<evidence type="ECO:0000313" key="23">
    <source>
        <dbReference type="Proteomes" id="UP000228987"/>
    </source>
</evidence>
<dbReference type="InterPro" id="IPR014032">
    <property type="entry name" value="Peptidase_A24A_bac"/>
</dbReference>
<evidence type="ECO:0000256" key="8">
    <source>
        <dbReference type="ARBA" id="ARBA00022691"/>
    </source>
</evidence>